<dbReference type="InterPro" id="IPR001128">
    <property type="entry name" value="Cyt_P450"/>
</dbReference>
<dbReference type="Pfam" id="PF00067">
    <property type="entry name" value="p450"/>
    <property type="match status" value="1"/>
</dbReference>
<sequence length="455" mass="50452">MTVESVRPEALAPDLREPPRAGGGVPGLGHGWKLVRDPLAFMSRLRDHGDVVRLKLGPKTVYAVTTPDLTGALALSNDFIIAGPLWESLEGLLGKEGVATANGPRHRRQRRTIQPAFRLDAIPAYGPIMEEEAHALTERWKPGETIDCTSESFRVAVRIAARCLLRGASMDERAERLCVALATVFRGMYRRMVVPLGPLYKLPLPANREFNRALADLHLLVDEIVAERRASGQKPDDLLTALLEAKDENGDPIGEQEIHDQVVAILTPGSETVASTIMWLLHMFAEHPEQADRVRDEVEAVTGGRPVAFADVRGLRHTNNVVVESMRLSPAVWILTRRAVRDTELGGYRIPAGADIVYSPYAIQRDAKSYERNLEFDPDRWLPDRVKDIPKHAMSPFSVGNRKCPSDHFSMAQLTLITAALAARYRFEQVAGSNDGTRVGITLRPHDLLLRPVPR</sequence>
<dbReference type="SUPFAM" id="SSF48264">
    <property type="entry name" value="Cytochrome P450"/>
    <property type="match status" value="1"/>
</dbReference>
<dbReference type="PANTHER" id="PTHR24291:SF50">
    <property type="entry name" value="BIFUNCTIONAL ALBAFLAVENONE MONOOXYGENASE_TERPENE SYNTHASE"/>
    <property type="match status" value="1"/>
</dbReference>
<proteinExistence type="inferred from homology"/>
<dbReference type="InterPro" id="IPR050196">
    <property type="entry name" value="Cytochrome_P450_Monoox"/>
</dbReference>
<dbReference type="Gene3D" id="1.10.630.10">
    <property type="entry name" value="Cytochrome P450"/>
    <property type="match status" value="1"/>
</dbReference>
<reference evidence="8 9" key="1">
    <citation type="submission" date="2022-10" db="EMBL/GenBank/DDBJ databases">
        <title>The complete genomes of actinobacterial strains from the NBC collection.</title>
        <authorList>
            <person name="Joergensen T.S."/>
            <person name="Alvarez Arevalo M."/>
            <person name="Sterndorff E.B."/>
            <person name="Faurdal D."/>
            <person name="Vuksanovic O."/>
            <person name="Mourched A.-S."/>
            <person name="Charusanti P."/>
            <person name="Shaw S."/>
            <person name="Blin K."/>
            <person name="Weber T."/>
        </authorList>
    </citation>
    <scope>NUCLEOTIDE SEQUENCE [LARGE SCALE GENOMIC DNA]</scope>
    <source>
        <strain evidence="8 9">NBC_00456</strain>
    </source>
</reference>
<evidence type="ECO:0000313" key="8">
    <source>
        <dbReference type="EMBL" id="WUG96841.1"/>
    </source>
</evidence>
<feature type="region of interest" description="Disordered" evidence="7">
    <location>
        <begin position="1"/>
        <end position="27"/>
    </location>
</feature>
<dbReference type="Proteomes" id="UP001341259">
    <property type="component" value="Chromosome"/>
</dbReference>
<accession>A0ABZ1NZ71</accession>
<dbReference type="RefSeq" id="WP_328343254.1">
    <property type="nucleotide sequence ID" value="NZ_CP107906.1"/>
</dbReference>
<keyword evidence="3" id="KW-0479">Metal-binding</keyword>
<evidence type="ECO:0000313" key="9">
    <source>
        <dbReference type="Proteomes" id="UP001341259"/>
    </source>
</evidence>
<dbReference type="CDD" id="cd11049">
    <property type="entry name" value="CYP170A1-like"/>
    <property type="match status" value="1"/>
</dbReference>
<evidence type="ECO:0000256" key="1">
    <source>
        <dbReference type="ARBA" id="ARBA00010617"/>
    </source>
</evidence>
<keyword evidence="9" id="KW-1185">Reference proteome</keyword>
<evidence type="ECO:0000256" key="2">
    <source>
        <dbReference type="ARBA" id="ARBA00022617"/>
    </source>
</evidence>
<dbReference type="EMBL" id="CP107906">
    <property type="protein sequence ID" value="WUG96841.1"/>
    <property type="molecule type" value="Genomic_DNA"/>
</dbReference>
<dbReference type="InterPro" id="IPR036396">
    <property type="entry name" value="Cyt_P450_sf"/>
</dbReference>
<evidence type="ECO:0000256" key="3">
    <source>
        <dbReference type="ARBA" id="ARBA00022723"/>
    </source>
</evidence>
<name>A0ABZ1NZ71_STRVL</name>
<evidence type="ECO:0000256" key="6">
    <source>
        <dbReference type="ARBA" id="ARBA00023033"/>
    </source>
</evidence>
<protein>
    <submittedName>
        <fullName evidence="8">Cytochrome P450</fullName>
    </submittedName>
</protein>
<dbReference type="PRINTS" id="PR00463">
    <property type="entry name" value="EP450I"/>
</dbReference>
<dbReference type="PANTHER" id="PTHR24291">
    <property type="entry name" value="CYTOCHROME P450 FAMILY 4"/>
    <property type="match status" value="1"/>
</dbReference>
<organism evidence="8 9">
    <name type="scientific">Streptomyces violaceus</name>
    <name type="common">Streptomyces venezuelae</name>
    <dbReference type="NCBI Taxonomy" id="1936"/>
    <lineage>
        <taxon>Bacteria</taxon>
        <taxon>Bacillati</taxon>
        <taxon>Actinomycetota</taxon>
        <taxon>Actinomycetes</taxon>
        <taxon>Kitasatosporales</taxon>
        <taxon>Streptomycetaceae</taxon>
        <taxon>Streptomyces</taxon>
    </lineage>
</organism>
<evidence type="ECO:0000256" key="4">
    <source>
        <dbReference type="ARBA" id="ARBA00023002"/>
    </source>
</evidence>
<keyword evidence="6" id="KW-0503">Monooxygenase</keyword>
<comment type="similarity">
    <text evidence="1">Belongs to the cytochrome P450 family.</text>
</comment>
<keyword evidence="2" id="KW-0349">Heme</keyword>
<gene>
    <name evidence="8" type="ORF">OHB29_29720</name>
</gene>
<dbReference type="PRINTS" id="PR00385">
    <property type="entry name" value="P450"/>
</dbReference>
<evidence type="ECO:0000256" key="7">
    <source>
        <dbReference type="SAM" id="MobiDB-lite"/>
    </source>
</evidence>
<dbReference type="InterPro" id="IPR002401">
    <property type="entry name" value="Cyt_P450_E_grp-I"/>
</dbReference>
<evidence type="ECO:0000256" key="5">
    <source>
        <dbReference type="ARBA" id="ARBA00023004"/>
    </source>
</evidence>
<keyword evidence="4" id="KW-0560">Oxidoreductase</keyword>
<keyword evidence="5" id="KW-0408">Iron</keyword>